<evidence type="ECO:0000313" key="3">
    <source>
        <dbReference type="EMBL" id="MFB5191259.1"/>
    </source>
</evidence>
<protein>
    <submittedName>
        <fullName evidence="3">ArsR family transcriptional regulator</fullName>
    </submittedName>
</protein>
<dbReference type="SUPFAM" id="SSF46785">
    <property type="entry name" value="Winged helix' DNA-binding domain"/>
    <property type="match status" value="1"/>
</dbReference>
<dbReference type="InterPro" id="IPR011991">
    <property type="entry name" value="ArsR-like_HTH"/>
</dbReference>
<dbReference type="EMBL" id="JBDXSU010000010">
    <property type="protein sequence ID" value="MFB5191259.1"/>
    <property type="molecule type" value="Genomic_DNA"/>
</dbReference>
<keyword evidence="4" id="KW-1185">Reference proteome</keyword>
<dbReference type="Proteomes" id="UP001579974">
    <property type="component" value="Unassembled WGS sequence"/>
</dbReference>
<dbReference type="Pfam" id="PF01022">
    <property type="entry name" value="HTH_5"/>
    <property type="match status" value="1"/>
</dbReference>
<dbReference type="CDD" id="cd00090">
    <property type="entry name" value="HTH_ARSR"/>
    <property type="match status" value="1"/>
</dbReference>
<dbReference type="InterPro" id="IPR001845">
    <property type="entry name" value="HTH_ArsR_DNA-bd_dom"/>
</dbReference>
<dbReference type="InterPro" id="IPR036388">
    <property type="entry name" value="WH-like_DNA-bd_sf"/>
</dbReference>
<gene>
    <name evidence="3" type="ORF">KKP3000_000029</name>
</gene>
<organism evidence="3 4">
    <name type="scientific">Alicyclobacillus fastidiosus</name>
    <dbReference type="NCBI Taxonomy" id="392011"/>
    <lineage>
        <taxon>Bacteria</taxon>
        <taxon>Bacillati</taxon>
        <taxon>Bacillota</taxon>
        <taxon>Bacilli</taxon>
        <taxon>Bacillales</taxon>
        <taxon>Alicyclobacillaceae</taxon>
        <taxon>Alicyclobacillus</taxon>
    </lineage>
</organism>
<dbReference type="InterPro" id="IPR036390">
    <property type="entry name" value="WH_DNA-bd_sf"/>
</dbReference>
<proteinExistence type="predicted"/>
<evidence type="ECO:0000259" key="2">
    <source>
        <dbReference type="PROSITE" id="PS50987"/>
    </source>
</evidence>
<evidence type="ECO:0000256" key="1">
    <source>
        <dbReference type="ARBA" id="ARBA00023125"/>
    </source>
</evidence>
<comment type="caution">
    <text evidence="3">The sequence shown here is derived from an EMBL/GenBank/DDBJ whole genome shotgun (WGS) entry which is preliminary data.</text>
</comment>
<keyword evidence="1" id="KW-0238">DNA-binding</keyword>
<feature type="domain" description="HTH arsR-type" evidence="2">
    <location>
        <begin position="263"/>
        <end position="354"/>
    </location>
</feature>
<accession>A0ABV5AG89</accession>
<dbReference type="Gene3D" id="1.10.10.10">
    <property type="entry name" value="Winged helix-like DNA-binding domain superfamily/Winged helix DNA-binding domain"/>
    <property type="match status" value="1"/>
</dbReference>
<evidence type="ECO:0000313" key="4">
    <source>
        <dbReference type="Proteomes" id="UP001579974"/>
    </source>
</evidence>
<dbReference type="PROSITE" id="PS50987">
    <property type="entry name" value="HTH_ARSR_2"/>
    <property type="match status" value="1"/>
</dbReference>
<dbReference type="SMART" id="SM00418">
    <property type="entry name" value="HTH_ARSR"/>
    <property type="match status" value="1"/>
</dbReference>
<dbReference type="RefSeq" id="WP_275473875.1">
    <property type="nucleotide sequence ID" value="NZ_CP162940.1"/>
</dbReference>
<name>A0ABV5AG89_9BACL</name>
<reference evidence="3 4" key="1">
    <citation type="journal article" date="2024" name="Int. J. Mol. Sci.">
        <title>Exploration of Alicyclobacillus spp. Genome in Search of Antibiotic Resistance.</title>
        <authorList>
            <person name="Bucka-Kolendo J."/>
            <person name="Kiousi D.E."/>
            <person name="Dekowska A."/>
            <person name="Mikolajczuk-Szczyrba A."/>
            <person name="Karadedos D.M."/>
            <person name="Michael P."/>
            <person name="Galanis A."/>
            <person name="Sokolowska B."/>
        </authorList>
    </citation>
    <scope>NUCLEOTIDE SEQUENCE [LARGE SCALE GENOMIC DNA]</scope>
    <source>
        <strain evidence="3 4">KKP 3000</strain>
    </source>
</reference>
<sequence>MNVLDLDVARRKYDIRIDSSMLYECALGIGAFTWEQVHDKLDIGQAEIRRMNEQMSAELRQEVQLAGSHHTWRSLLFLLHRCPQLQDEPQHAHLGIFTNWIHELQDDIIAKASPYLGDAQAELLHRALAGSMAEQEKLLQIHADNPVVYLHLQFLFSTSPDRLLGHIERLMTGWYQEMLRNGEEVMQILERAAQETKKLALERSTEDVIRQITRGGELEPEPGVSVLWLIPQLAYRPFTIRNHLPGSAVFYYPVDEDHLTDTRQQKVFASIAAQHKAVGDIHRVQLLKLLSMSPKPLADLAEGIGASKPSTHHHLLLLRTAGLVSVRSGVYELNIDAVASLSDGLYRLLNLDPS</sequence>